<protein>
    <submittedName>
        <fullName evidence="2">Uncharacterized protein</fullName>
    </submittedName>
</protein>
<keyword evidence="3" id="KW-1185">Reference proteome</keyword>
<comment type="caution">
    <text evidence="2">The sequence shown here is derived from an EMBL/GenBank/DDBJ whole genome shotgun (WGS) entry which is preliminary data.</text>
</comment>
<proteinExistence type="predicted"/>
<keyword evidence="1" id="KW-1133">Transmembrane helix</keyword>
<dbReference type="RefSeq" id="WP_345421226.1">
    <property type="nucleotide sequence ID" value="NZ_BAABHO010000047.1"/>
</dbReference>
<gene>
    <name evidence="2" type="ORF">GCM10023200_46870</name>
</gene>
<dbReference type="EMBL" id="BAABHO010000047">
    <property type="protein sequence ID" value="GAA4804197.1"/>
    <property type="molecule type" value="Genomic_DNA"/>
</dbReference>
<organism evidence="2 3">
    <name type="scientific">Actinomycetospora chlora</name>
    <dbReference type="NCBI Taxonomy" id="663608"/>
    <lineage>
        <taxon>Bacteria</taxon>
        <taxon>Bacillati</taxon>
        <taxon>Actinomycetota</taxon>
        <taxon>Actinomycetes</taxon>
        <taxon>Pseudonocardiales</taxon>
        <taxon>Pseudonocardiaceae</taxon>
        <taxon>Actinomycetospora</taxon>
    </lineage>
</organism>
<evidence type="ECO:0000256" key="1">
    <source>
        <dbReference type="SAM" id="Phobius"/>
    </source>
</evidence>
<name>A0ABP9C669_9PSEU</name>
<accession>A0ABP9C669</accession>
<keyword evidence="1" id="KW-0812">Transmembrane</keyword>
<dbReference type="Proteomes" id="UP001500928">
    <property type="component" value="Unassembled WGS sequence"/>
</dbReference>
<keyword evidence="1" id="KW-0472">Membrane</keyword>
<reference evidence="3" key="1">
    <citation type="journal article" date="2019" name="Int. J. Syst. Evol. Microbiol.">
        <title>The Global Catalogue of Microorganisms (GCM) 10K type strain sequencing project: providing services to taxonomists for standard genome sequencing and annotation.</title>
        <authorList>
            <consortium name="The Broad Institute Genomics Platform"/>
            <consortium name="The Broad Institute Genome Sequencing Center for Infectious Disease"/>
            <person name="Wu L."/>
            <person name="Ma J."/>
        </authorList>
    </citation>
    <scope>NUCLEOTIDE SEQUENCE [LARGE SCALE GENOMIC DNA]</scope>
    <source>
        <strain evidence="3">JCM 17979</strain>
    </source>
</reference>
<evidence type="ECO:0000313" key="3">
    <source>
        <dbReference type="Proteomes" id="UP001500928"/>
    </source>
</evidence>
<feature type="transmembrane region" description="Helical" evidence="1">
    <location>
        <begin position="15"/>
        <end position="35"/>
    </location>
</feature>
<sequence length="181" mass="18270">MSVQESTPRSGRSKVVLGVVGAVIVVIIVLAILVLTGVTRGLFAKDIDRTVRNDVDASGLVAQVVGYQDSFRGGTLAGGQVDLDVQIDQAALGGGDLAAQPATIVMRNYSCPGADSAAANALITVDGADPAHVQARSPESGGGVALSGTFEITGVTPAQPVAQLPVGDDPVPQCRIDLAAR</sequence>
<evidence type="ECO:0000313" key="2">
    <source>
        <dbReference type="EMBL" id="GAA4804197.1"/>
    </source>
</evidence>